<reference evidence="3" key="1">
    <citation type="journal article" date="2013" name="Proc. Natl. Acad. Sci. U.S.A.">
        <title>Genome structure and metabolic features in the red seaweed Chondrus crispus shed light on evolution of the Archaeplastida.</title>
        <authorList>
            <person name="Collen J."/>
            <person name="Porcel B."/>
            <person name="Carre W."/>
            <person name="Ball S.G."/>
            <person name="Chaparro C."/>
            <person name="Tonon T."/>
            <person name="Barbeyron T."/>
            <person name="Michel G."/>
            <person name="Noel B."/>
            <person name="Valentin K."/>
            <person name="Elias M."/>
            <person name="Artiguenave F."/>
            <person name="Arun A."/>
            <person name="Aury J.M."/>
            <person name="Barbosa-Neto J.F."/>
            <person name="Bothwell J.H."/>
            <person name="Bouget F.Y."/>
            <person name="Brillet L."/>
            <person name="Cabello-Hurtado F."/>
            <person name="Capella-Gutierrez S."/>
            <person name="Charrier B."/>
            <person name="Cladiere L."/>
            <person name="Cock J.M."/>
            <person name="Coelho S.M."/>
            <person name="Colleoni C."/>
            <person name="Czjzek M."/>
            <person name="Da Silva C."/>
            <person name="Delage L."/>
            <person name="Denoeud F."/>
            <person name="Deschamps P."/>
            <person name="Dittami S.M."/>
            <person name="Gabaldon T."/>
            <person name="Gachon C.M."/>
            <person name="Groisillier A."/>
            <person name="Herve C."/>
            <person name="Jabbari K."/>
            <person name="Katinka M."/>
            <person name="Kloareg B."/>
            <person name="Kowalczyk N."/>
            <person name="Labadie K."/>
            <person name="Leblanc C."/>
            <person name="Lopez P.J."/>
            <person name="McLachlan D.H."/>
            <person name="Meslet-Cladiere L."/>
            <person name="Moustafa A."/>
            <person name="Nehr Z."/>
            <person name="Nyvall Collen P."/>
            <person name="Panaud O."/>
            <person name="Partensky F."/>
            <person name="Poulain J."/>
            <person name="Rensing S.A."/>
            <person name="Rousvoal S."/>
            <person name="Samson G."/>
            <person name="Symeonidi A."/>
            <person name="Weissenbach J."/>
            <person name="Zambounis A."/>
            <person name="Wincker P."/>
            <person name="Boyen C."/>
        </authorList>
    </citation>
    <scope>NUCLEOTIDE SEQUENCE [LARGE SCALE GENOMIC DNA]</scope>
    <source>
        <strain evidence="3">cv. Stackhouse</strain>
    </source>
</reference>
<accession>R7QBZ2</accession>
<feature type="region of interest" description="Disordered" evidence="1">
    <location>
        <begin position="1"/>
        <end position="80"/>
    </location>
</feature>
<keyword evidence="3" id="KW-1185">Reference proteome</keyword>
<protein>
    <submittedName>
        <fullName evidence="2">Uncharacterized protein</fullName>
    </submittedName>
</protein>
<feature type="compositionally biased region" description="Low complexity" evidence="1">
    <location>
        <begin position="307"/>
        <end position="340"/>
    </location>
</feature>
<dbReference type="Proteomes" id="UP000012073">
    <property type="component" value="Unassembled WGS sequence"/>
</dbReference>
<feature type="compositionally biased region" description="Polar residues" evidence="1">
    <location>
        <begin position="296"/>
        <end position="306"/>
    </location>
</feature>
<feature type="compositionally biased region" description="Basic and acidic residues" evidence="1">
    <location>
        <begin position="285"/>
        <end position="295"/>
    </location>
</feature>
<dbReference type="EMBL" id="HG001711">
    <property type="protein sequence ID" value="CDF34946.1"/>
    <property type="molecule type" value="Genomic_DNA"/>
</dbReference>
<feature type="compositionally biased region" description="Polar residues" evidence="1">
    <location>
        <begin position="18"/>
        <end position="41"/>
    </location>
</feature>
<proteinExistence type="predicted"/>
<sequence length="340" mass="37840">MPQLPPQGSYPGVAPENYPSQQPSVAPSNPATFPTTQQQQHPLRDSYVSRPSHSTAAQPATIQQPQPQLPSHPSMVPPQFAAMPPFPNPYMPPVPPMMGSMPPPFPAPGLPGMPLPGMGLGGAAMPPMPGMCQPPTFQGPYPMKNLNVYEYVRPIDLVSAIRYPYDAPIEKDLAKIIAKANHYGGEIHKKHFSNKKYTKYVFLAGFILYMRGYPQIANPYDPEDIYVKIRNVFIANPNRLEQAPGSALANVLAGRKHRHRHHHHHHHHHNHRNHRHHHRHHSRRSRSEKEEDPKSTRTTGRLSPTHSQSQKKSSGGSRTGSRAGSRAGSSSTSESSEWEE</sequence>
<dbReference type="GeneID" id="17322480"/>
<dbReference type="AlphaFoldDB" id="R7QBZ2"/>
<feature type="compositionally biased region" description="Basic residues" evidence="1">
    <location>
        <begin position="254"/>
        <end position="284"/>
    </location>
</feature>
<feature type="region of interest" description="Disordered" evidence="1">
    <location>
        <begin position="253"/>
        <end position="340"/>
    </location>
</feature>
<gene>
    <name evidence="2" type="ORF">CHC_T00003517001</name>
</gene>
<evidence type="ECO:0000313" key="3">
    <source>
        <dbReference type="Proteomes" id="UP000012073"/>
    </source>
</evidence>
<organism evidence="2 3">
    <name type="scientific">Chondrus crispus</name>
    <name type="common">Carrageen Irish moss</name>
    <name type="synonym">Polymorpha crispa</name>
    <dbReference type="NCBI Taxonomy" id="2769"/>
    <lineage>
        <taxon>Eukaryota</taxon>
        <taxon>Rhodophyta</taxon>
        <taxon>Florideophyceae</taxon>
        <taxon>Rhodymeniophycidae</taxon>
        <taxon>Gigartinales</taxon>
        <taxon>Gigartinaceae</taxon>
        <taxon>Chondrus</taxon>
    </lineage>
</organism>
<evidence type="ECO:0000256" key="1">
    <source>
        <dbReference type="SAM" id="MobiDB-lite"/>
    </source>
</evidence>
<dbReference type="STRING" id="2769.R7QBZ2"/>
<evidence type="ECO:0000313" key="2">
    <source>
        <dbReference type="EMBL" id="CDF34946.1"/>
    </source>
</evidence>
<feature type="compositionally biased region" description="Low complexity" evidence="1">
    <location>
        <begin position="55"/>
        <end position="74"/>
    </location>
</feature>
<name>R7QBZ2_CHOCR</name>
<dbReference type="KEGG" id="ccp:CHC_T00003517001"/>
<dbReference type="RefSeq" id="XP_005714765.1">
    <property type="nucleotide sequence ID" value="XM_005714708.1"/>
</dbReference>
<dbReference type="Gramene" id="CDF34946">
    <property type="protein sequence ID" value="CDF34946"/>
    <property type="gene ID" value="CHC_T00003517001"/>
</dbReference>